<dbReference type="Pfam" id="PF12368">
    <property type="entry name" value="Rhodanese_C"/>
    <property type="match status" value="1"/>
</dbReference>
<evidence type="ECO:0000256" key="1">
    <source>
        <dbReference type="SAM" id="MobiDB-lite"/>
    </source>
</evidence>
<feature type="domain" description="Rhodanese" evidence="2">
    <location>
        <begin position="294"/>
        <end position="387"/>
    </location>
</feature>
<dbReference type="PANTHER" id="PTHR43846">
    <property type="entry name" value="UPF0176 PROTEIN YCEA"/>
    <property type="match status" value="1"/>
</dbReference>
<accession>A0A9W7ZIN8</accession>
<dbReference type="PANTHER" id="PTHR43846:SF1">
    <property type="entry name" value="TRNA URIDINE(34) HYDROXYLASE"/>
    <property type="match status" value="1"/>
</dbReference>
<dbReference type="Gene3D" id="3.40.250.10">
    <property type="entry name" value="Rhodanese-like domain"/>
    <property type="match status" value="1"/>
</dbReference>
<dbReference type="Pfam" id="PF00581">
    <property type="entry name" value="Rhodanese"/>
    <property type="match status" value="1"/>
</dbReference>
<reference evidence="3" key="1">
    <citation type="submission" date="2022-07" db="EMBL/GenBank/DDBJ databases">
        <title>Phylogenomic reconstructions and comparative analyses of Kickxellomycotina fungi.</title>
        <authorList>
            <person name="Reynolds N.K."/>
            <person name="Stajich J.E."/>
            <person name="Barry K."/>
            <person name="Grigoriev I.V."/>
            <person name="Crous P."/>
            <person name="Smith M.E."/>
        </authorList>
    </citation>
    <scope>NUCLEOTIDE SEQUENCE</scope>
    <source>
        <strain evidence="3">RSA 861</strain>
    </source>
</reference>
<dbReference type="AlphaFoldDB" id="A0A9W7ZIN8"/>
<evidence type="ECO:0000313" key="4">
    <source>
        <dbReference type="Proteomes" id="UP001150569"/>
    </source>
</evidence>
<dbReference type="Proteomes" id="UP001150569">
    <property type="component" value="Unassembled WGS sequence"/>
</dbReference>
<dbReference type="Gene3D" id="3.30.70.100">
    <property type="match status" value="1"/>
</dbReference>
<feature type="region of interest" description="Disordered" evidence="1">
    <location>
        <begin position="478"/>
        <end position="497"/>
    </location>
</feature>
<dbReference type="InterPro" id="IPR040503">
    <property type="entry name" value="TRHO_N"/>
</dbReference>
<dbReference type="InterPro" id="IPR036873">
    <property type="entry name" value="Rhodanese-like_dom_sf"/>
</dbReference>
<dbReference type="EMBL" id="JANBPT010001531">
    <property type="protein sequence ID" value="KAJ1906914.1"/>
    <property type="molecule type" value="Genomic_DNA"/>
</dbReference>
<dbReference type="InterPro" id="IPR001763">
    <property type="entry name" value="Rhodanese-like_dom"/>
</dbReference>
<dbReference type="PROSITE" id="PS50206">
    <property type="entry name" value="RHODANESE_3"/>
    <property type="match status" value="1"/>
</dbReference>
<organism evidence="3 4">
    <name type="scientific">Tieghemiomyces parasiticus</name>
    <dbReference type="NCBI Taxonomy" id="78921"/>
    <lineage>
        <taxon>Eukaryota</taxon>
        <taxon>Fungi</taxon>
        <taxon>Fungi incertae sedis</taxon>
        <taxon>Zoopagomycota</taxon>
        <taxon>Kickxellomycotina</taxon>
        <taxon>Dimargaritomycetes</taxon>
        <taxon>Dimargaritales</taxon>
        <taxon>Dimargaritaceae</taxon>
        <taxon>Tieghemiomyces</taxon>
    </lineage>
</organism>
<dbReference type="InterPro" id="IPR022111">
    <property type="entry name" value="Rhodanese_C"/>
</dbReference>
<proteinExistence type="predicted"/>
<keyword evidence="4" id="KW-1185">Reference proteome</keyword>
<dbReference type="SUPFAM" id="SSF52821">
    <property type="entry name" value="Rhodanese/Cell cycle control phosphatase"/>
    <property type="match status" value="1"/>
</dbReference>
<dbReference type="Pfam" id="PF17773">
    <property type="entry name" value="UPF0176_N"/>
    <property type="match status" value="1"/>
</dbReference>
<name>A0A9W7ZIN8_9FUNG</name>
<dbReference type="OrthoDB" id="25002at2759"/>
<evidence type="ECO:0000313" key="3">
    <source>
        <dbReference type="EMBL" id="KAJ1906914.1"/>
    </source>
</evidence>
<comment type="caution">
    <text evidence="3">The sequence shown here is derived from an EMBL/GenBank/DDBJ whole genome shotgun (WGS) entry which is preliminary data.</text>
</comment>
<evidence type="ECO:0000259" key="2">
    <source>
        <dbReference type="PROSITE" id="PS50206"/>
    </source>
</evidence>
<gene>
    <name evidence="3" type="ORF">IWQ60_011974</name>
</gene>
<sequence>MRLLTTYNLPRLIRGTGCLRPVRIARAAPSTALCLIAQTTRIIIQPPNLLGALTLQRYKSTTPGHGQCRQPPNAVTDTHRPTNEDYLHLAVYSFAPDPGSITASHLETVQSQFLTSFATWHVLGRVYLSQEGVNAQIICPRDRLSEVKSLLVGSRLLHPTRHEWIVSTRLPLTKADGSVGSASQSVFTTLRVKIRPQIVSDGLPVPAAFRVHECWADHQSPAEFDRRVRQYLLTQGATVNQLPIAAATTTNEVRSSPTPPPAKEVNPTMKNHPDHPAWFTHLPAQVDVPTGDLPAEGPCLLDLRNHYETEIGRFVGARQFDSDTFQGAVQAMGQLLERETDKNREVLMYCTTGIRCTKAGAYLRSQGFNNVHVLKGGITAYGHWATQKAQPSLFVGKNFTFDGRRGEPVTDDVVGRCHQCGTPCDRYTNCINTQCHLLFLQCEACNRAHRGTCGRPACLDPAGHPKRPYDYHQQIRPRDALGGGERNPQKNSATSAF</sequence>
<dbReference type="SMART" id="SM00450">
    <property type="entry name" value="RHOD"/>
    <property type="match status" value="1"/>
</dbReference>
<protein>
    <recommendedName>
        <fullName evidence="2">Rhodanese domain-containing protein</fullName>
    </recommendedName>
</protein>